<evidence type="ECO:0000256" key="11">
    <source>
        <dbReference type="ARBA" id="ARBA00047174"/>
    </source>
</evidence>
<comment type="cofactor">
    <cofactor evidence="1">
        <name>Cu(2+)</name>
        <dbReference type="ChEBI" id="CHEBI:29036"/>
    </cofactor>
</comment>
<evidence type="ECO:0000313" key="15">
    <source>
        <dbReference type="EMBL" id="TKW59075.1"/>
    </source>
</evidence>
<dbReference type="EMBL" id="PJEX01000014">
    <property type="protein sequence ID" value="TKW59075.1"/>
    <property type="molecule type" value="Genomic_DNA"/>
</dbReference>
<feature type="domain" description="Auxiliary Activity family 9 catalytic" evidence="14">
    <location>
        <begin position="21"/>
        <end position="235"/>
    </location>
</feature>
<gene>
    <name evidence="15" type="primary">cel61b</name>
    <name evidence="15" type="ORF">CTA1_13369</name>
</gene>
<keyword evidence="6" id="KW-1015">Disulfide bond</keyword>
<dbReference type="AlphaFoldDB" id="A0A4U6XT05"/>
<feature type="compositionally biased region" description="Basic residues" evidence="12">
    <location>
        <begin position="307"/>
        <end position="318"/>
    </location>
</feature>
<dbReference type="EC" id="1.14.99.56" evidence="11"/>
<evidence type="ECO:0000256" key="9">
    <source>
        <dbReference type="ARBA" id="ARBA00044502"/>
    </source>
</evidence>
<dbReference type="InterPro" id="IPR005103">
    <property type="entry name" value="AA9_LPMO"/>
</dbReference>
<comment type="caution">
    <text evidence="15">The sequence shown here is derived from an EMBL/GenBank/DDBJ whole genome shotgun (WGS) entry which is preliminary data.</text>
</comment>
<feature type="chain" id="PRO_5020602468" description="lytic cellulose monooxygenase (C4-dehydrogenating)" evidence="13">
    <location>
        <begin position="21"/>
        <end position="318"/>
    </location>
</feature>
<keyword evidence="3" id="KW-0964">Secreted</keyword>
<feature type="signal peptide" evidence="13">
    <location>
        <begin position="1"/>
        <end position="20"/>
    </location>
</feature>
<dbReference type="PANTHER" id="PTHR33353">
    <property type="entry name" value="PUTATIVE (AFU_ORTHOLOGUE AFUA_1G12560)-RELATED"/>
    <property type="match status" value="1"/>
</dbReference>
<protein>
    <recommendedName>
        <fullName evidence="11">lytic cellulose monooxygenase (C4-dehydrogenating)</fullName>
        <ecNumber evidence="11">1.14.99.56</ecNumber>
    </recommendedName>
</protein>
<evidence type="ECO:0000256" key="2">
    <source>
        <dbReference type="ARBA" id="ARBA00004613"/>
    </source>
</evidence>
<evidence type="ECO:0000259" key="14">
    <source>
        <dbReference type="Pfam" id="PF03443"/>
    </source>
</evidence>
<organism evidence="15 16">
    <name type="scientific">Colletotrichum tanaceti</name>
    <dbReference type="NCBI Taxonomy" id="1306861"/>
    <lineage>
        <taxon>Eukaryota</taxon>
        <taxon>Fungi</taxon>
        <taxon>Dikarya</taxon>
        <taxon>Ascomycota</taxon>
        <taxon>Pezizomycotina</taxon>
        <taxon>Sordariomycetes</taxon>
        <taxon>Hypocreomycetidae</taxon>
        <taxon>Glomerellales</taxon>
        <taxon>Glomerellaceae</taxon>
        <taxon>Colletotrichum</taxon>
        <taxon>Colletotrichum destructivum species complex</taxon>
    </lineage>
</organism>
<keyword evidence="7" id="KW-0119">Carbohydrate metabolism</keyword>
<dbReference type="Proteomes" id="UP000310108">
    <property type="component" value="Unassembled WGS sequence"/>
</dbReference>
<accession>A0A4U6XT05</accession>
<sequence length="318" mass="33291">MSSVKSTIALVGAFAAGALAHGKVDGYLFDGTYYPGYSLDSYYLTQNGGTPPVIAAWSAENLDNGFVDGPNYAGPDINCHKNAAVGGSSAKVAAGGTVTFQWSKWPESHFGPVLTYAAKVDGDFASVDKTTLKWVKIDAAGIDEASQEWAATKLIKNNNTWTSTIPAELAPGNYVLRHEIIAMHGAGSLNGAQNYPQCVNVEISGSGTANPEGTLGADLYKATDPGIQFNPYSTISGYVIPGPALFGSGSGQQPTTPPTRPPTTPITNGTAPVTPLTAPVIPPTTTTPPTTTLPSKEPASDYDCPSKKRRRHARSFRL</sequence>
<comment type="subcellular location">
    <subcellularLocation>
        <location evidence="2">Secreted</location>
    </subcellularLocation>
</comment>
<evidence type="ECO:0000256" key="7">
    <source>
        <dbReference type="ARBA" id="ARBA00023277"/>
    </source>
</evidence>
<dbReference type="Gene3D" id="2.70.50.70">
    <property type="match status" value="1"/>
</dbReference>
<evidence type="ECO:0000256" key="13">
    <source>
        <dbReference type="SAM" id="SignalP"/>
    </source>
</evidence>
<name>A0A4U6XT05_9PEZI</name>
<feature type="region of interest" description="Disordered" evidence="12">
    <location>
        <begin position="244"/>
        <end position="318"/>
    </location>
</feature>
<comment type="similarity">
    <text evidence="9">Belongs to the polysaccharide monooxygenase AA9 family.</text>
</comment>
<evidence type="ECO:0000256" key="12">
    <source>
        <dbReference type="SAM" id="MobiDB-lite"/>
    </source>
</evidence>
<feature type="compositionally biased region" description="Pro residues" evidence="12">
    <location>
        <begin position="255"/>
        <end position="264"/>
    </location>
</feature>
<dbReference type="PANTHER" id="PTHR33353:SF34">
    <property type="entry name" value="ENDO-BETA-1,4-GLUCANASE D"/>
    <property type="match status" value="1"/>
</dbReference>
<dbReference type="InterPro" id="IPR049892">
    <property type="entry name" value="AA9"/>
</dbReference>
<dbReference type="GO" id="GO:0030245">
    <property type="term" value="P:cellulose catabolic process"/>
    <property type="evidence" value="ECO:0007669"/>
    <property type="project" value="UniProtKB-KW"/>
</dbReference>
<evidence type="ECO:0000256" key="4">
    <source>
        <dbReference type="ARBA" id="ARBA00022729"/>
    </source>
</evidence>
<keyword evidence="16" id="KW-1185">Reference proteome</keyword>
<keyword evidence="4 13" id="KW-0732">Signal</keyword>
<dbReference type="STRING" id="1306861.A0A4U6XT05"/>
<evidence type="ECO:0000256" key="3">
    <source>
        <dbReference type="ARBA" id="ARBA00022525"/>
    </source>
</evidence>
<evidence type="ECO:0000313" key="16">
    <source>
        <dbReference type="Proteomes" id="UP000310108"/>
    </source>
</evidence>
<comment type="catalytic activity">
    <reaction evidence="10">
        <text>[(1-&gt;4)-beta-D-glucosyl]n+m + reduced acceptor + O2 = 4-dehydro-beta-D-glucosyl-[(1-&gt;4)-beta-D-glucosyl]n-1 + [(1-&gt;4)-beta-D-glucosyl]m + acceptor + H2O.</text>
        <dbReference type="EC" id="1.14.99.56"/>
    </reaction>
</comment>
<evidence type="ECO:0000256" key="6">
    <source>
        <dbReference type="ARBA" id="ARBA00023157"/>
    </source>
</evidence>
<evidence type="ECO:0000256" key="10">
    <source>
        <dbReference type="ARBA" id="ARBA00045077"/>
    </source>
</evidence>
<evidence type="ECO:0000256" key="1">
    <source>
        <dbReference type="ARBA" id="ARBA00001973"/>
    </source>
</evidence>
<dbReference type="CDD" id="cd21175">
    <property type="entry name" value="LPMO_AA9"/>
    <property type="match status" value="1"/>
</dbReference>
<keyword evidence="8" id="KW-0624">Polysaccharide degradation</keyword>
<dbReference type="Pfam" id="PF03443">
    <property type="entry name" value="AA9"/>
    <property type="match status" value="1"/>
</dbReference>
<evidence type="ECO:0000256" key="8">
    <source>
        <dbReference type="ARBA" id="ARBA00023326"/>
    </source>
</evidence>
<reference evidence="15 16" key="1">
    <citation type="journal article" date="2019" name="PLoS ONE">
        <title>Comparative genome analysis indicates high evolutionary potential of pathogenicity genes in Colletotrichum tanaceti.</title>
        <authorList>
            <person name="Lelwala R.V."/>
            <person name="Korhonen P.K."/>
            <person name="Young N.D."/>
            <person name="Scott J.B."/>
            <person name="Ades P.A."/>
            <person name="Gasser R.B."/>
            <person name="Taylor P.W.J."/>
        </authorList>
    </citation>
    <scope>NUCLEOTIDE SEQUENCE [LARGE SCALE GENOMIC DNA]</scope>
    <source>
        <strain evidence="15">BRIP57314</strain>
    </source>
</reference>
<evidence type="ECO:0000256" key="5">
    <source>
        <dbReference type="ARBA" id="ARBA00023001"/>
    </source>
</evidence>
<feature type="compositionally biased region" description="Low complexity" evidence="12">
    <location>
        <begin position="265"/>
        <end position="279"/>
    </location>
</feature>
<proteinExistence type="inferred from homology"/>
<dbReference type="GO" id="GO:0005576">
    <property type="term" value="C:extracellular region"/>
    <property type="evidence" value="ECO:0007669"/>
    <property type="project" value="UniProtKB-SubCell"/>
</dbReference>
<keyword evidence="5" id="KW-0136">Cellulose degradation</keyword>